<proteinExistence type="predicted"/>
<sequence>MHRKDYVAIRCGNISINWRYSIRTDWYHRHDTGFLERIFRSVLPGERELISRGYVARVM</sequence>
<evidence type="ECO:0000313" key="3">
    <source>
        <dbReference type="Proteomes" id="UP000006727"/>
    </source>
</evidence>
<dbReference type="EMBL" id="ABEU02000001">
    <property type="protein sequence ID" value="PNR63131.1"/>
    <property type="molecule type" value="Genomic_DNA"/>
</dbReference>
<dbReference type="EnsemblPlants" id="Pp3c1_33518V3.1">
    <property type="protein sequence ID" value="PAC:32968738.CDS.1"/>
    <property type="gene ID" value="Pp3c1_33518"/>
</dbReference>
<dbReference type="AlphaFoldDB" id="A0A2K1LAT8"/>
<evidence type="ECO:0000313" key="1">
    <source>
        <dbReference type="EMBL" id="PNR63131.1"/>
    </source>
</evidence>
<dbReference type="Gramene" id="Pp3c1_33518V3.1">
    <property type="protein sequence ID" value="PAC:32968738.CDS.1"/>
    <property type="gene ID" value="Pp3c1_33518"/>
</dbReference>
<reference evidence="1 3" key="2">
    <citation type="journal article" date="2018" name="Plant J.">
        <title>The Physcomitrella patens chromosome-scale assembly reveals moss genome structure and evolution.</title>
        <authorList>
            <person name="Lang D."/>
            <person name="Ullrich K.K."/>
            <person name="Murat F."/>
            <person name="Fuchs J."/>
            <person name="Jenkins J."/>
            <person name="Haas F.B."/>
            <person name="Piednoel M."/>
            <person name="Gundlach H."/>
            <person name="Van Bel M."/>
            <person name="Meyberg R."/>
            <person name="Vives C."/>
            <person name="Morata J."/>
            <person name="Symeonidi A."/>
            <person name="Hiss M."/>
            <person name="Muchero W."/>
            <person name="Kamisugi Y."/>
            <person name="Saleh O."/>
            <person name="Blanc G."/>
            <person name="Decker E.L."/>
            <person name="van Gessel N."/>
            <person name="Grimwood J."/>
            <person name="Hayes R.D."/>
            <person name="Graham S.W."/>
            <person name="Gunter L.E."/>
            <person name="McDaniel S.F."/>
            <person name="Hoernstein S.N.W."/>
            <person name="Larsson A."/>
            <person name="Li F.W."/>
            <person name="Perroud P.F."/>
            <person name="Phillips J."/>
            <person name="Ranjan P."/>
            <person name="Rokshar D.S."/>
            <person name="Rothfels C.J."/>
            <person name="Schneider L."/>
            <person name="Shu S."/>
            <person name="Stevenson D.W."/>
            <person name="Thummler F."/>
            <person name="Tillich M."/>
            <person name="Villarreal Aguilar J.C."/>
            <person name="Widiez T."/>
            <person name="Wong G.K."/>
            <person name="Wymore A."/>
            <person name="Zhang Y."/>
            <person name="Zimmer A.D."/>
            <person name="Quatrano R.S."/>
            <person name="Mayer K.F.X."/>
            <person name="Goodstein D."/>
            <person name="Casacuberta J.M."/>
            <person name="Vandepoele K."/>
            <person name="Reski R."/>
            <person name="Cuming A.C."/>
            <person name="Tuskan G.A."/>
            <person name="Maumus F."/>
            <person name="Salse J."/>
            <person name="Schmutz J."/>
            <person name="Rensing S.A."/>
        </authorList>
    </citation>
    <scope>NUCLEOTIDE SEQUENCE [LARGE SCALE GENOMIC DNA]</scope>
    <source>
        <strain evidence="2 3">cv. Gransden 2004</strain>
    </source>
</reference>
<dbReference type="InParanoid" id="A0A2K1LAT8"/>
<accession>A0A2K1LAT8</accession>
<organism evidence="1">
    <name type="scientific">Physcomitrium patens</name>
    <name type="common">Spreading-leaved earth moss</name>
    <name type="synonym">Physcomitrella patens</name>
    <dbReference type="NCBI Taxonomy" id="3218"/>
    <lineage>
        <taxon>Eukaryota</taxon>
        <taxon>Viridiplantae</taxon>
        <taxon>Streptophyta</taxon>
        <taxon>Embryophyta</taxon>
        <taxon>Bryophyta</taxon>
        <taxon>Bryophytina</taxon>
        <taxon>Bryopsida</taxon>
        <taxon>Funariidae</taxon>
        <taxon>Funariales</taxon>
        <taxon>Funariaceae</taxon>
        <taxon>Physcomitrium</taxon>
    </lineage>
</organism>
<name>A0A2K1LAT8_PHYPA</name>
<protein>
    <submittedName>
        <fullName evidence="1 2">Uncharacterized protein</fullName>
    </submittedName>
</protein>
<reference evidence="2" key="3">
    <citation type="submission" date="2020-12" db="UniProtKB">
        <authorList>
            <consortium name="EnsemblPlants"/>
        </authorList>
    </citation>
    <scope>IDENTIFICATION</scope>
</reference>
<dbReference type="Proteomes" id="UP000006727">
    <property type="component" value="Chromosome 1"/>
</dbReference>
<keyword evidence="3" id="KW-1185">Reference proteome</keyword>
<evidence type="ECO:0000313" key="2">
    <source>
        <dbReference type="EnsemblPlants" id="PAC:32968738.CDS.1"/>
    </source>
</evidence>
<reference evidence="1 3" key="1">
    <citation type="journal article" date="2008" name="Science">
        <title>The Physcomitrella genome reveals evolutionary insights into the conquest of land by plants.</title>
        <authorList>
            <person name="Rensing S."/>
            <person name="Lang D."/>
            <person name="Zimmer A."/>
            <person name="Terry A."/>
            <person name="Salamov A."/>
            <person name="Shapiro H."/>
            <person name="Nishiyama T."/>
            <person name="Perroud P.-F."/>
            <person name="Lindquist E."/>
            <person name="Kamisugi Y."/>
            <person name="Tanahashi T."/>
            <person name="Sakakibara K."/>
            <person name="Fujita T."/>
            <person name="Oishi K."/>
            <person name="Shin-I T."/>
            <person name="Kuroki Y."/>
            <person name="Toyoda A."/>
            <person name="Suzuki Y."/>
            <person name="Hashimoto A."/>
            <person name="Yamaguchi K."/>
            <person name="Sugano A."/>
            <person name="Kohara Y."/>
            <person name="Fujiyama A."/>
            <person name="Anterola A."/>
            <person name="Aoki S."/>
            <person name="Ashton N."/>
            <person name="Barbazuk W.B."/>
            <person name="Barker E."/>
            <person name="Bennetzen J."/>
            <person name="Bezanilla M."/>
            <person name="Blankenship R."/>
            <person name="Cho S.H."/>
            <person name="Dutcher S."/>
            <person name="Estelle M."/>
            <person name="Fawcett J.A."/>
            <person name="Gundlach H."/>
            <person name="Hanada K."/>
            <person name="Heyl A."/>
            <person name="Hicks K.A."/>
            <person name="Hugh J."/>
            <person name="Lohr M."/>
            <person name="Mayer K."/>
            <person name="Melkozernov A."/>
            <person name="Murata T."/>
            <person name="Nelson D."/>
            <person name="Pils B."/>
            <person name="Prigge M."/>
            <person name="Reiss B."/>
            <person name="Renner T."/>
            <person name="Rombauts S."/>
            <person name="Rushton P."/>
            <person name="Sanderfoot A."/>
            <person name="Schween G."/>
            <person name="Shiu S.-H."/>
            <person name="Stueber K."/>
            <person name="Theodoulou F.L."/>
            <person name="Tu H."/>
            <person name="Van de Peer Y."/>
            <person name="Verrier P.J."/>
            <person name="Waters E."/>
            <person name="Wood A."/>
            <person name="Yang L."/>
            <person name="Cove D."/>
            <person name="Cuming A."/>
            <person name="Hasebe M."/>
            <person name="Lucas S."/>
            <person name="Mishler D.B."/>
            <person name="Reski R."/>
            <person name="Grigoriev I."/>
            <person name="Quatrano R.S."/>
            <person name="Boore J.L."/>
        </authorList>
    </citation>
    <scope>NUCLEOTIDE SEQUENCE [LARGE SCALE GENOMIC DNA]</scope>
    <source>
        <strain evidence="2 3">cv. Gransden 2004</strain>
    </source>
</reference>
<gene>
    <name evidence="1" type="ORF">PHYPA_001556</name>
</gene>